<dbReference type="EMBL" id="CABVHX010000032">
    <property type="protein sequence ID" value="VVO33467.1"/>
    <property type="molecule type" value="Genomic_DNA"/>
</dbReference>
<reference evidence="1 2" key="1">
    <citation type="submission" date="2019-09" db="EMBL/GenBank/DDBJ databases">
        <authorList>
            <person name="Chandra G."/>
            <person name="Truman W A."/>
        </authorList>
    </citation>
    <scope>NUCLEOTIDE SEQUENCE [LARGE SCALE GENOMIC DNA]</scope>
    <source>
        <strain evidence="1">PS718</strain>
    </source>
</reference>
<name>A0A5E7F5H1_PSEFL</name>
<proteinExistence type="predicted"/>
<accession>A0A5E7F5H1</accession>
<organism evidence="1 2">
    <name type="scientific">Pseudomonas fluorescens</name>
    <dbReference type="NCBI Taxonomy" id="294"/>
    <lineage>
        <taxon>Bacteria</taxon>
        <taxon>Pseudomonadati</taxon>
        <taxon>Pseudomonadota</taxon>
        <taxon>Gammaproteobacteria</taxon>
        <taxon>Pseudomonadales</taxon>
        <taxon>Pseudomonadaceae</taxon>
        <taxon>Pseudomonas</taxon>
    </lineage>
</organism>
<evidence type="ECO:0000313" key="2">
    <source>
        <dbReference type="Proteomes" id="UP000325375"/>
    </source>
</evidence>
<sequence>MRTGMMALAVGLLAPIFMPALPPVWLMVLLAVVALMLLPFRS</sequence>
<evidence type="ECO:0000313" key="1">
    <source>
        <dbReference type="EMBL" id="VVO33467.1"/>
    </source>
</evidence>
<gene>
    <name evidence="1" type="ORF">PS718_05174</name>
</gene>
<dbReference type="Proteomes" id="UP000325375">
    <property type="component" value="Unassembled WGS sequence"/>
</dbReference>
<dbReference type="AlphaFoldDB" id="A0A5E7F5H1"/>
<protein>
    <submittedName>
        <fullName evidence="1">Uncharacterized protein</fullName>
    </submittedName>
</protein>